<dbReference type="GO" id="GO:0030291">
    <property type="term" value="F:protein serine/threonine kinase inhibitor activity"/>
    <property type="evidence" value="ECO:0007669"/>
    <property type="project" value="UniProtKB-ARBA"/>
</dbReference>
<reference evidence="4 5" key="1">
    <citation type="submission" date="2019-09" db="EMBL/GenBank/DDBJ databases">
        <authorList>
            <person name="Brejova B."/>
        </authorList>
    </citation>
    <scope>NUCLEOTIDE SEQUENCE [LARGE SCALE GENOMIC DNA]</scope>
</reference>
<dbReference type="InterPro" id="IPR000704">
    <property type="entry name" value="Casein_kinase_II_reg-sub"/>
</dbReference>
<organism evidence="4 5">
    <name type="scientific">Magnusiomyces paraingens</name>
    <dbReference type="NCBI Taxonomy" id="2606893"/>
    <lineage>
        <taxon>Eukaryota</taxon>
        <taxon>Fungi</taxon>
        <taxon>Dikarya</taxon>
        <taxon>Ascomycota</taxon>
        <taxon>Saccharomycotina</taxon>
        <taxon>Dipodascomycetes</taxon>
        <taxon>Dipodascales</taxon>
        <taxon>Dipodascaceae</taxon>
        <taxon>Magnusiomyces</taxon>
    </lineage>
</organism>
<proteinExistence type="inferred from homology"/>
<dbReference type="PRINTS" id="PR00472">
    <property type="entry name" value="CASNKINASEII"/>
</dbReference>
<evidence type="ECO:0000256" key="2">
    <source>
        <dbReference type="ARBA" id="ARBA00045899"/>
    </source>
</evidence>
<sequence length="234" mass="27529">MQQGNEDSDYSEDYWIEWFLSIKGNEYFCEIDTEFILDKFNLTGLNTEVVHLQMAIDIITDNFTHTGPELSEKDREKLEHSASHLYGLIHARYIVTSRGLQRMMEKYKNGDFGYCPRVHCEKAPLLPIGLHDMPHQASVRLYCPMCEDLYVPRSAKHAMIDGAYFGTSFPGMLFQVHTYLVPEKTTERFVPKIFGFKIHEHAKLARWQERKRIEMEKKIQKFEQIKEKKKNSVN</sequence>
<name>A0A5E8BZT5_9ASCO</name>
<dbReference type="AlphaFoldDB" id="A0A5E8BZT5"/>
<dbReference type="Gene3D" id="2.20.25.20">
    <property type="match status" value="1"/>
</dbReference>
<comment type="similarity">
    <text evidence="1 3">Belongs to the casein kinase 2 subunit beta family.</text>
</comment>
<comment type="function">
    <text evidence="2 3">Regulatory subunit of casein kinase II/CK2. As part of the kinase complex regulates the basal catalytic activity of the alpha subunit a constitutively active serine/threonine-protein kinase that phosphorylates a large number of substrates containing acidic residues C-terminal to the phosphorylated serine or threonine.</text>
</comment>
<evidence type="ECO:0000313" key="5">
    <source>
        <dbReference type="Proteomes" id="UP000398389"/>
    </source>
</evidence>
<dbReference type="PANTHER" id="PTHR11740:SF39">
    <property type="entry name" value="CASEIN KINASE II SUBUNIT BETA"/>
    <property type="match status" value="1"/>
</dbReference>
<dbReference type="PANTHER" id="PTHR11740">
    <property type="entry name" value="CASEIN KINASE II SUBUNIT BETA"/>
    <property type="match status" value="1"/>
</dbReference>
<dbReference type="Gene3D" id="1.10.1820.10">
    <property type="entry name" value="protein kinase ck2 holoenzyme, chain C, domain 1"/>
    <property type="match status" value="1"/>
</dbReference>
<protein>
    <recommendedName>
        <fullName evidence="3">Casein kinase II subunit beta</fullName>
        <shortName evidence="3">CK II beta</shortName>
    </recommendedName>
</protein>
<comment type="subunit">
    <text evidence="3">Tetramer of two alpha and two beta subunits.</text>
</comment>
<evidence type="ECO:0000256" key="1">
    <source>
        <dbReference type="ARBA" id="ARBA00006941"/>
    </source>
</evidence>
<evidence type="ECO:0000313" key="4">
    <source>
        <dbReference type="EMBL" id="VVT55210.1"/>
    </source>
</evidence>
<dbReference type="SUPFAM" id="SSF57798">
    <property type="entry name" value="Casein kinase II beta subunit"/>
    <property type="match status" value="1"/>
</dbReference>
<dbReference type="GO" id="GO:0034456">
    <property type="term" value="C:UTP-C complex"/>
    <property type="evidence" value="ECO:0007669"/>
    <property type="project" value="TreeGrafter"/>
</dbReference>
<accession>A0A5E8BZT5</accession>
<dbReference type="OrthoDB" id="3971593at2759"/>
<dbReference type="GeneID" id="43583297"/>
<dbReference type="EMBL" id="CABVLU010000003">
    <property type="protein sequence ID" value="VVT55210.1"/>
    <property type="molecule type" value="Genomic_DNA"/>
</dbReference>
<dbReference type="InterPro" id="IPR016149">
    <property type="entry name" value="Casein_kin_II_reg-sub_N"/>
</dbReference>
<dbReference type="GO" id="GO:0005737">
    <property type="term" value="C:cytoplasm"/>
    <property type="evidence" value="ECO:0007669"/>
    <property type="project" value="TreeGrafter"/>
</dbReference>
<dbReference type="InterPro" id="IPR035991">
    <property type="entry name" value="Casein_kinase_II_beta-like"/>
</dbReference>
<dbReference type="GO" id="GO:0005956">
    <property type="term" value="C:protein kinase CK2 complex"/>
    <property type="evidence" value="ECO:0007669"/>
    <property type="project" value="UniProtKB-UniRule"/>
</dbReference>
<dbReference type="GO" id="GO:0006359">
    <property type="term" value="P:regulation of transcription by RNA polymerase III"/>
    <property type="evidence" value="ECO:0007669"/>
    <property type="project" value="TreeGrafter"/>
</dbReference>
<evidence type="ECO:0000256" key="3">
    <source>
        <dbReference type="RuleBase" id="RU361268"/>
    </source>
</evidence>
<dbReference type="SMART" id="SM01085">
    <property type="entry name" value="CK_II_beta"/>
    <property type="match status" value="1"/>
</dbReference>
<dbReference type="RefSeq" id="XP_031855088.1">
    <property type="nucleotide sequence ID" value="XM_031999197.1"/>
</dbReference>
<gene>
    <name evidence="4" type="ORF">SAPINGB_P004482</name>
</gene>
<dbReference type="Pfam" id="PF01214">
    <property type="entry name" value="CK_II_beta"/>
    <property type="match status" value="1"/>
</dbReference>
<keyword evidence="5" id="KW-1185">Reference proteome</keyword>
<dbReference type="PROSITE" id="PS01101">
    <property type="entry name" value="CK2_BETA"/>
    <property type="match status" value="1"/>
</dbReference>
<dbReference type="FunFam" id="2.20.25.20:FF:000001">
    <property type="entry name" value="Casein kinase II subunit beta"/>
    <property type="match status" value="1"/>
</dbReference>
<dbReference type="Proteomes" id="UP000398389">
    <property type="component" value="Unassembled WGS sequence"/>
</dbReference>
<dbReference type="FunFam" id="1.10.1820.10:FF:000005">
    <property type="entry name" value="Casein kinase II subunit beta"/>
    <property type="match status" value="1"/>
</dbReference>